<feature type="transmembrane region" description="Helical" evidence="1">
    <location>
        <begin position="242"/>
        <end position="264"/>
    </location>
</feature>
<dbReference type="Proteomes" id="UP000664417">
    <property type="component" value="Unassembled WGS sequence"/>
</dbReference>
<dbReference type="EMBL" id="JAFREP010000031">
    <property type="protein sequence ID" value="MBO1322081.1"/>
    <property type="molecule type" value="Genomic_DNA"/>
</dbReference>
<feature type="transmembrane region" description="Helical" evidence="1">
    <location>
        <begin position="214"/>
        <end position="235"/>
    </location>
</feature>
<feature type="transmembrane region" description="Helical" evidence="1">
    <location>
        <begin position="142"/>
        <end position="162"/>
    </location>
</feature>
<sequence length="302" mass="33738">MTTKTMTAPIGATPTFSLNHLSSHATLTWMLRFFVSALFLGRAWQFLRWDAPLRTLFWKQAWMETPVLWLTGMSWEQYVTSPTTDWLLQAATRGMGVIMLVCGILCWTISGKKRWHGFAMMLGALVLAFTFALYFLGKSYQIGMGIEHALQGAAPLFLAAWLARDGFSKRALNALYLATALTFIGHGLYAFGFHPQPGNFVSMTMRCLPLTESGARTLLIGAGILDFVAAAALLVPRLRGIALGYMVLWGFLTALARAVAYFQFDALLPWLDGWLHQTVYRLVHGGLPLVALLLWLRERRDA</sequence>
<name>A0A8J7QAU6_9BACT</name>
<evidence type="ECO:0000256" key="1">
    <source>
        <dbReference type="SAM" id="Phobius"/>
    </source>
</evidence>
<feature type="transmembrane region" description="Helical" evidence="1">
    <location>
        <begin position="279"/>
        <end position="296"/>
    </location>
</feature>
<protein>
    <submittedName>
        <fullName evidence="2">Uncharacterized protein</fullName>
    </submittedName>
</protein>
<gene>
    <name evidence="2" type="ORF">J3U88_26630</name>
</gene>
<dbReference type="AlphaFoldDB" id="A0A8J7QAU6"/>
<organism evidence="2 3">
    <name type="scientific">Acanthopleuribacter pedis</name>
    <dbReference type="NCBI Taxonomy" id="442870"/>
    <lineage>
        <taxon>Bacteria</taxon>
        <taxon>Pseudomonadati</taxon>
        <taxon>Acidobacteriota</taxon>
        <taxon>Holophagae</taxon>
        <taxon>Acanthopleuribacterales</taxon>
        <taxon>Acanthopleuribacteraceae</taxon>
        <taxon>Acanthopleuribacter</taxon>
    </lineage>
</organism>
<accession>A0A8J7QAU6</accession>
<evidence type="ECO:0000313" key="3">
    <source>
        <dbReference type="Proteomes" id="UP000664417"/>
    </source>
</evidence>
<keyword evidence="1" id="KW-0812">Transmembrane</keyword>
<reference evidence="2" key="1">
    <citation type="submission" date="2021-03" db="EMBL/GenBank/DDBJ databases">
        <authorList>
            <person name="Wang G."/>
        </authorList>
    </citation>
    <scope>NUCLEOTIDE SEQUENCE</scope>
    <source>
        <strain evidence="2">KCTC 12899</strain>
    </source>
</reference>
<feature type="transmembrane region" description="Helical" evidence="1">
    <location>
        <begin position="174"/>
        <end position="194"/>
    </location>
</feature>
<keyword evidence="3" id="KW-1185">Reference proteome</keyword>
<dbReference type="RefSeq" id="WP_207862053.1">
    <property type="nucleotide sequence ID" value="NZ_JAFREP010000031.1"/>
</dbReference>
<proteinExistence type="predicted"/>
<comment type="caution">
    <text evidence="2">The sequence shown here is derived from an EMBL/GenBank/DDBJ whole genome shotgun (WGS) entry which is preliminary data.</text>
</comment>
<feature type="transmembrane region" description="Helical" evidence="1">
    <location>
        <begin position="117"/>
        <end position="136"/>
    </location>
</feature>
<keyword evidence="1" id="KW-1133">Transmembrane helix</keyword>
<feature type="transmembrane region" description="Helical" evidence="1">
    <location>
        <begin position="87"/>
        <end position="110"/>
    </location>
</feature>
<feature type="transmembrane region" description="Helical" evidence="1">
    <location>
        <begin position="26"/>
        <end position="44"/>
    </location>
</feature>
<evidence type="ECO:0000313" key="2">
    <source>
        <dbReference type="EMBL" id="MBO1322081.1"/>
    </source>
</evidence>
<keyword evidence="1" id="KW-0472">Membrane</keyword>